<feature type="non-terminal residue" evidence="1">
    <location>
        <position position="1"/>
    </location>
</feature>
<feature type="non-terminal residue" evidence="1">
    <location>
        <position position="130"/>
    </location>
</feature>
<comment type="caution">
    <text evidence="1">The sequence shown here is derived from an EMBL/GenBank/DDBJ whole genome shotgun (WGS) entry which is preliminary data.</text>
</comment>
<reference evidence="1 2" key="1">
    <citation type="submission" date="2014-11" db="EMBL/GenBank/DDBJ databases">
        <title>Genetic blueprint of the zoonotic pathogen Toxocara canis.</title>
        <authorList>
            <person name="Zhu X.-Q."/>
            <person name="Korhonen P.K."/>
            <person name="Cai H."/>
            <person name="Young N.D."/>
            <person name="Nejsum P."/>
            <person name="von Samson-Himmelstjerna G."/>
            <person name="Boag P.R."/>
            <person name="Tan P."/>
            <person name="Li Q."/>
            <person name="Min J."/>
            <person name="Yang Y."/>
            <person name="Wang X."/>
            <person name="Fang X."/>
            <person name="Hall R.S."/>
            <person name="Hofmann A."/>
            <person name="Sternberg P.W."/>
            <person name="Jex A.R."/>
            <person name="Gasser R.B."/>
        </authorList>
    </citation>
    <scope>NUCLEOTIDE SEQUENCE [LARGE SCALE GENOMIC DNA]</scope>
    <source>
        <strain evidence="1">PN_DK_2014</strain>
    </source>
</reference>
<keyword evidence="2" id="KW-1185">Reference proteome</keyword>
<name>A0A0B2UTK9_TOXCA</name>
<protein>
    <submittedName>
        <fullName evidence="1">Uncharacterized protein</fullName>
    </submittedName>
</protein>
<accession>A0A0B2UTK9</accession>
<dbReference type="Proteomes" id="UP000031036">
    <property type="component" value="Unassembled WGS sequence"/>
</dbReference>
<dbReference type="AlphaFoldDB" id="A0A0B2UTK9"/>
<evidence type="ECO:0000313" key="1">
    <source>
        <dbReference type="EMBL" id="KHN72210.1"/>
    </source>
</evidence>
<evidence type="ECO:0000313" key="2">
    <source>
        <dbReference type="Proteomes" id="UP000031036"/>
    </source>
</evidence>
<organism evidence="1 2">
    <name type="scientific">Toxocara canis</name>
    <name type="common">Canine roundworm</name>
    <dbReference type="NCBI Taxonomy" id="6265"/>
    <lineage>
        <taxon>Eukaryota</taxon>
        <taxon>Metazoa</taxon>
        <taxon>Ecdysozoa</taxon>
        <taxon>Nematoda</taxon>
        <taxon>Chromadorea</taxon>
        <taxon>Rhabditida</taxon>
        <taxon>Spirurina</taxon>
        <taxon>Ascaridomorpha</taxon>
        <taxon>Ascaridoidea</taxon>
        <taxon>Toxocaridae</taxon>
        <taxon>Toxocara</taxon>
    </lineage>
</organism>
<sequence length="130" mass="14797">NELRAFILEEEQLRTLDRLITQNSIVTVKSRIYLFMKGSQEHFSNCQERVFYMNGFSITVTAAPLCLLAQRLMTSTGRLKARIAANGTARMMGVQCDFSLRLLTEIAAFDSTDMGALLYRYGSYTTLKMF</sequence>
<gene>
    <name evidence="1" type="ORF">Tcan_00872</name>
</gene>
<proteinExistence type="predicted"/>
<dbReference type="EMBL" id="JPKZ01003284">
    <property type="protein sequence ID" value="KHN72210.1"/>
    <property type="molecule type" value="Genomic_DNA"/>
</dbReference>